<dbReference type="HAMAP" id="MF_02102">
    <property type="entry name" value="PTCase"/>
    <property type="match status" value="1"/>
</dbReference>
<reference evidence="7 8" key="1">
    <citation type="journal article" date="2013" name="PLoS ONE">
        <title>Genomic Analysis by Deep Sequencing of the Probiotic Lactobacillus brevis KB290 Harboring Nine Plasmids Reveals Genomic Stability.</title>
        <authorList>
            <person name="Fukao M."/>
            <person name="Oshima K."/>
            <person name="Morita H."/>
            <person name="Toh H."/>
            <person name="Suda W."/>
            <person name="Kim S.W."/>
            <person name="Suzuki S."/>
            <person name="Yakabe T."/>
            <person name="Hattori M."/>
            <person name="Yajima N."/>
        </authorList>
    </citation>
    <scope>NUCLEOTIDE SEQUENCE [LARGE SCALE GENOMIC DNA]</scope>
    <source>
        <strain evidence="7 8">KB290</strain>
    </source>
</reference>
<evidence type="ECO:0000256" key="4">
    <source>
        <dbReference type="HAMAP-Rule" id="MF_02102"/>
    </source>
</evidence>
<gene>
    <name evidence="4" type="primary">ptcA</name>
    <name evidence="7" type="ORF">LVISKB_2283</name>
</gene>
<dbReference type="GO" id="GO:0005737">
    <property type="term" value="C:cytoplasm"/>
    <property type="evidence" value="ECO:0007669"/>
    <property type="project" value="UniProtKB-SubCell"/>
</dbReference>
<keyword evidence="1 4" id="KW-0963">Cytoplasm</keyword>
<dbReference type="SMR" id="M5AGH1"/>
<proteinExistence type="inferred from homology"/>
<dbReference type="GO" id="GO:0050231">
    <property type="term" value="F:putrescine carbamoyltransferase activity"/>
    <property type="evidence" value="ECO:0007669"/>
    <property type="project" value="UniProtKB-UniRule"/>
</dbReference>
<dbReference type="NCBIfam" id="TIGR04384">
    <property type="entry name" value="putr_carbamoyl"/>
    <property type="match status" value="1"/>
</dbReference>
<comment type="subcellular location">
    <subcellularLocation>
        <location evidence="4">Cytoplasm</location>
    </subcellularLocation>
</comment>
<dbReference type="InterPro" id="IPR006130">
    <property type="entry name" value="Asp/Orn_carbamoylTrfase"/>
</dbReference>
<dbReference type="AlphaFoldDB" id="M5AGH1"/>
<dbReference type="InterPro" id="IPR036901">
    <property type="entry name" value="Asp/Orn_carbamoylTrfase_sf"/>
</dbReference>
<protein>
    <recommendedName>
        <fullName evidence="4">Putrescine carbamoyltransferase</fullName>
        <shortName evidence="4">PTC</shortName>
        <shortName evidence="4">PTCase</shortName>
        <ecNumber evidence="4">2.1.3.6</ecNumber>
    </recommendedName>
    <alternativeName>
        <fullName evidence="4">Putrescine transcarbamoylase</fullName>
    </alternativeName>
    <alternativeName>
        <fullName evidence="4">Putrescine transcarbamylase</fullName>
    </alternativeName>
</protein>
<keyword evidence="2 4" id="KW-0808">Transferase</keyword>
<dbReference type="PRINTS" id="PR00100">
    <property type="entry name" value="AOTCASE"/>
</dbReference>
<evidence type="ECO:0000256" key="1">
    <source>
        <dbReference type="ARBA" id="ARBA00022490"/>
    </source>
</evidence>
<feature type="binding site" evidence="4">
    <location>
        <begin position="55"/>
        <end position="59"/>
    </location>
    <ligand>
        <name>carbamoyl phosphate</name>
        <dbReference type="ChEBI" id="CHEBI:58228"/>
    </ligand>
</feature>
<accession>M5AGH1</accession>
<dbReference type="SUPFAM" id="SSF53671">
    <property type="entry name" value="Aspartate/ornithine carbamoyltransferase"/>
    <property type="match status" value="1"/>
</dbReference>
<feature type="domain" description="Aspartate/ornithine carbamoyltransferase carbamoyl-P binding" evidence="6">
    <location>
        <begin position="6"/>
        <end position="146"/>
    </location>
</feature>
<dbReference type="HOGENOM" id="CLU_043846_3_1_9"/>
<dbReference type="InterPro" id="IPR006132">
    <property type="entry name" value="Asp/Orn_carbamoyltranf_P-bd"/>
</dbReference>
<feature type="binding site" evidence="4">
    <location>
        <position position="133"/>
    </location>
    <ligand>
        <name>carbamoyl phosphate</name>
        <dbReference type="ChEBI" id="CHEBI:58228"/>
    </ligand>
</feature>
<comment type="catalytic activity">
    <reaction evidence="4">
        <text>carbamoyl phosphate + putrescine = N-carbamoylputrescine + phosphate + H(+)</text>
        <dbReference type="Rhea" id="RHEA:21936"/>
        <dbReference type="ChEBI" id="CHEBI:15378"/>
        <dbReference type="ChEBI" id="CHEBI:43474"/>
        <dbReference type="ChEBI" id="CHEBI:58228"/>
        <dbReference type="ChEBI" id="CHEBI:58318"/>
        <dbReference type="ChEBI" id="CHEBI:326268"/>
        <dbReference type="EC" id="2.1.3.6"/>
    </reaction>
</comment>
<keyword evidence="3 4" id="KW-0620">Polyamine biosynthesis</keyword>
<dbReference type="Gene3D" id="3.40.50.1370">
    <property type="entry name" value="Aspartate/ornithine carbamoyltransferase"/>
    <property type="match status" value="2"/>
</dbReference>
<comment type="subunit">
    <text evidence="4">Homotrimer.</text>
</comment>
<feature type="binding site" evidence="4">
    <location>
        <begin position="272"/>
        <end position="275"/>
    </location>
    <ligand>
        <name>putrescine</name>
        <dbReference type="ChEBI" id="CHEBI:326268"/>
    </ligand>
</feature>
<evidence type="ECO:0000259" key="5">
    <source>
        <dbReference type="Pfam" id="PF00185"/>
    </source>
</evidence>
<dbReference type="PATRIC" id="fig|1001583.3.peg.2266"/>
<dbReference type="GO" id="GO:0042450">
    <property type="term" value="P:L-arginine biosynthetic process via ornithine"/>
    <property type="evidence" value="ECO:0007669"/>
    <property type="project" value="UniProtKB-UniRule"/>
</dbReference>
<comment type="similarity">
    <text evidence="4">Belongs to the aspartate/ornithine carbamoyltransferase superfamily. PTCase family.</text>
</comment>
<evidence type="ECO:0000256" key="3">
    <source>
        <dbReference type="ARBA" id="ARBA00023115"/>
    </source>
</evidence>
<feature type="site" description="Important for structural integrity" evidence="4">
    <location>
        <position position="146"/>
    </location>
</feature>
<dbReference type="GO" id="GO:0004585">
    <property type="term" value="F:ornithine carbamoyltransferase activity"/>
    <property type="evidence" value="ECO:0007669"/>
    <property type="project" value="UniProtKB-UniRule"/>
</dbReference>
<organism evidence="7 8">
    <name type="scientific">Levilactobacillus brevis KB290</name>
    <dbReference type="NCBI Taxonomy" id="1001583"/>
    <lineage>
        <taxon>Bacteria</taxon>
        <taxon>Bacillati</taxon>
        <taxon>Bacillota</taxon>
        <taxon>Bacilli</taxon>
        <taxon>Lactobacillales</taxon>
        <taxon>Lactobacillaceae</taxon>
        <taxon>Levilactobacillus</taxon>
    </lineage>
</organism>
<dbReference type="GO" id="GO:0019240">
    <property type="term" value="P:citrulline biosynthetic process"/>
    <property type="evidence" value="ECO:0007669"/>
    <property type="project" value="TreeGrafter"/>
</dbReference>
<dbReference type="NCBIfam" id="TIGR00658">
    <property type="entry name" value="orni_carb_tr"/>
    <property type="match status" value="1"/>
</dbReference>
<dbReference type="Pfam" id="PF02729">
    <property type="entry name" value="OTCace_N"/>
    <property type="match status" value="1"/>
</dbReference>
<feature type="domain" description="Aspartate/ornithine carbamoyltransferase Asp/Orn-binding" evidence="5">
    <location>
        <begin position="156"/>
        <end position="312"/>
    </location>
</feature>
<comment type="function">
    <text evidence="4">Catalyzes the phosphorolysis of N-carbamoylputrescine to form carbamoyl phosphate and putrescine. Is involved in the degradation pathway of the polyamine agmatine.</text>
</comment>
<dbReference type="NCBIfam" id="NF001986">
    <property type="entry name" value="PRK00779.1"/>
    <property type="match status" value="1"/>
</dbReference>
<dbReference type="PRINTS" id="PR00102">
    <property type="entry name" value="OTCASE"/>
</dbReference>
<comment type="pathway">
    <text evidence="4">Amine and polyamine biosynthesis; putrescine biosynthesis via agmatine pathway; putrescine from N-carbamoylputrescine (transferase route): step 1/1.</text>
</comment>
<dbReference type="KEGG" id="lbk:LVISKB_2283"/>
<dbReference type="InterPro" id="IPR002292">
    <property type="entry name" value="Orn/put_carbamltrans"/>
</dbReference>
<evidence type="ECO:0000259" key="6">
    <source>
        <dbReference type="Pfam" id="PF02729"/>
    </source>
</evidence>
<dbReference type="FunFam" id="3.40.50.1370:FF:000008">
    <property type="entry name" value="Ornithine carbamoyltransferase"/>
    <property type="match status" value="1"/>
</dbReference>
<name>M5AGH1_LEVBR</name>
<dbReference type="PANTHER" id="PTHR45753">
    <property type="entry name" value="ORNITHINE CARBAMOYLTRANSFERASE, MITOCHONDRIAL"/>
    <property type="match status" value="1"/>
</dbReference>
<dbReference type="InterPro" id="IPR006131">
    <property type="entry name" value="Asp_carbamoyltransf_Asp/Orn-bd"/>
</dbReference>
<dbReference type="Pfam" id="PF00185">
    <property type="entry name" value="OTCace"/>
    <property type="match status" value="1"/>
</dbReference>
<evidence type="ECO:0000256" key="2">
    <source>
        <dbReference type="ARBA" id="ARBA00022679"/>
    </source>
</evidence>
<evidence type="ECO:0000313" key="7">
    <source>
        <dbReference type="EMBL" id="BAN07918.1"/>
    </source>
</evidence>
<dbReference type="PANTHER" id="PTHR45753:SF3">
    <property type="entry name" value="ORNITHINE TRANSCARBAMYLASE, MITOCHONDRIAL"/>
    <property type="match status" value="1"/>
</dbReference>
<evidence type="ECO:0000313" key="8">
    <source>
        <dbReference type="Proteomes" id="UP000012042"/>
    </source>
</evidence>
<dbReference type="EMBL" id="AP012167">
    <property type="protein sequence ID" value="BAN07918.1"/>
    <property type="molecule type" value="Genomic_DNA"/>
</dbReference>
<dbReference type="GO" id="GO:0016597">
    <property type="term" value="F:amino acid binding"/>
    <property type="evidence" value="ECO:0007669"/>
    <property type="project" value="InterPro"/>
</dbReference>
<dbReference type="InterPro" id="IPR024903">
    <property type="entry name" value="PtcA"/>
</dbReference>
<dbReference type="UniPathway" id="UPA00534">
    <property type="reaction ID" value="UER00941"/>
</dbReference>
<dbReference type="GO" id="GO:0033390">
    <property type="term" value="P:putrescine biosynthetic process from arginine via N-carbamoylputrescine"/>
    <property type="evidence" value="ECO:0007669"/>
    <property type="project" value="UniProtKB-UniRule"/>
</dbReference>
<feature type="site" description="Important for structural integrity" evidence="4">
    <location>
        <position position="30"/>
    </location>
</feature>
<dbReference type="EC" id="2.1.3.6" evidence="4"/>
<dbReference type="Proteomes" id="UP000012042">
    <property type="component" value="Chromosome"/>
</dbReference>
<feature type="binding site" evidence="4">
    <location>
        <position position="106"/>
    </location>
    <ligand>
        <name>carbamoyl phosphate</name>
        <dbReference type="ChEBI" id="CHEBI:58228"/>
    </ligand>
</feature>
<sequence>MNMTKRDFIDTNTYTKEEIQYMIDLGIKIKESIKNGYYPPLLKNKTLGMIFEQSSTRTRTSAEAAMTELGGHAQYLAPGQIQLGGHETIEDTSQVLGRILDIIGARVERHHTVAEVGKFAKVPVVNFMSDYNHPTQELGDIITMTEHLPKGKKLSDCKIVFVGDATQVCVSTMFMATKMGMDFVQFGPKGFQIKPETLKIGQQNAKVSGGSVTITEDADEAFKDADFIYTDVWYGLYEAELSEEDRMKIFYPKYQVNAELVAKASDHVKFMHCLPATRGEEVTDEVIDSDYSIVWDEAENRKTAMRAIFVYLLNPELRKAQASQAVADKYDAEFSLMLRNAVDDQRNAD</sequence>